<evidence type="ECO:0000256" key="9">
    <source>
        <dbReference type="ARBA" id="ARBA00048233"/>
    </source>
</evidence>
<comment type="caution">
    <text evidence="13">The sequence shown here is derived from an EMBL/GenBank/DDBJ whole genome shotgun (WGS) entry which is preliminary data.</text>
</comment>
<dbReference type="InterPro" id="IPR041640">
    <property type="entry name" value="Tyrosinase_C"/>
</dbReference>
<dbReference type="PRINTS" id="PR00092">
    <property type="entry name" value="TYROSINASE"/>
</dbReference>
<dbReference type="InterPro" id="IPR050316">
    <property type="entry name" value="Tyrosinase/Hemocyanin"/>
</dbReference>
<dbReference type="GO" id="GO:0004503">
    <property type="term" value="F:tyrosinase activity"/>
    <property type="evidence" value="ECO:0007669"/>
    <property type="project" value="UniProtKB-EC"/>
</dbReference>
<keyword evidence="5" id="KW-0560">Oxidoreductase</keyword>
<dbReference type="OrthoDB" id="1658288at2759"/>
<accession>A0A0N1HAY8</accession>
<dbReference type="PROSITE" id="PS00498">
    <property type="entry name" value="TYROSINASE_2"/>
    <property type="match status" value="1"/>
</dbReference>
<feature type="domain" description="Tyrosinase copper-binding" evidence="11">
    <location>
        <begin position="88"/>
        <end position="105"/>
    </location>
</feature>
<dbReference type="PANTHER" id="PTHR11474">
    <property type="entry name" value="TYROSINASE FAMILY MEMBER"/>
    <property type="match status" value="1"/>
</dbReference>
<feature type="domain" description="Tyrosinase copper-binding" evidence="12">
    <location>
        <begin position="283"/>
        <end position="294"/>
    </location>
</feature>
<dbReference type="AlphaFoldDB" id="A0A0N1HAY8"/>
<dbReference type="GO" id="GO:0046872">
    <property type="term" value="F:metal ion binding"/>
    <property type="evidence" value="ECO:0007669"/>
    <property type="project" value="UniProtKB-KW"/>
</dbReference>
<name>A0A0N1HAY8_9EURO</name>
<comment type="similarity">
    <text evidence="2">Belongs to the tyrosinase family.</text>
</comment>
<dbReference type="STRING" id="1664694.A0A0N1HAY8"/>
<evidence type="ECO:0000256" key="3">
    <source>
        <dbReference type="ARBA" id="ARBA00011906"/>
    </source>
</evidence>
<dbReference type="InterPro" id="IPR008922">
    <property type="entry name" value="Di-copper_centre_dom_sf"/>
</dbReference>
<evidence type="ECO:0000256" key="10">
    <source>
        <dbReference type="ARBA" id="ARBA00048881"/>
    </source>
</evidence>
<dbReference type="Pfam" id="PF00264">
    <property type="entry name" value="Tyrosinase"/>
    <property type="match status" value="1"/>
</dbReference>
<keyword evidence="7" id="KW-0503">Monooxygenase</keyword>
<evidence type="ECO:0000313" key="13">
    <source>
        <dbReference type="EMBL" id="KPI45250.1"/>
    </source>
</evidence>
<dbReference type="PANTHER" id="PTHR11474:SF76">
    <property type="entry name" value="SHKT DOMAIN-CONTAINING PROTEIN"/>
    <property type="match status" value="1"/>
</dbReference>
<dbReference type="Gene3D" id="1.10.1280.10">
    <property type="entry name" value="Di-copper center containing domain from catechol oxidase"/>
    <property type="match status" value="1"/>
</dbReference>
<keyword evidence="4" id="KW-0479">Metal-binding</keyword>
<sequence>MSHAIQIIGARGGQNDTTGARPFRQDLEAFVTTGPSFDLYIMALNEMQATNQSDPLSYFQIAGIHGYPQTPWDGVNGSASNLPGYCEHGSTTFPTWHRPYLALFEQVLWEKAQSIALLYSEDVRPLYVEVAWWLRIPYWDWASHPALPDVVQTSSIAINTPSGRAWVDNPLYDYNFHWNSDGNVFLNKGIIFDDFPSTVRHYNNETQQSDQSAASAQMQANAGTYMSKVFQLFTDSSDYSTFSCVTPGGVNNAANNIEIIHGNVHNMVGGYGHMFYPEVAAFDPIFWLHHANVDRLLAMWQVLNPDNYIEPAVNVWGTYYESPGTVESGASSLAPFHSDNGTSMWTSDTVRDLSVFNYAYPEIPYWGMNATELANYVRLQINMKYNPAVASAHRKVRRRPLHDGNLHVAFRSMSHAELRSLRVNNADFQWTIRIVMDRYAYVTGFSLDFFLGPPPDDVSMRATACNLVGTQASFITSNVSAMFPSGPPEGSAQGELSLTHVLAGGMSRGYLADLSPDSVVPVLQRALTWRARLPNGEELDVAAIKGLSISVGSKATTPATSEYCFPSYAPTQWHSEATRGKIGGSGCS</sequence>
<evidence type="ECO:0000256" key="4">
    <source>
        <dbReference type="ARBA" id="ARBA00022723"/>
    </source>
</evidence>
<dbReference type="PROSITE" id="PS00497">
    <property type="entry name" value="TYROSINASE_1"/>
    <property type="match status" value="1"/>
</dbReference>
<dbReference type="GO" id="GO:0042438">
    <property type="term" value="P:melanin biosynthetic process"/>
    <property type="evidence" value="ECO:0007669"/>
    <property type="project" value="UniProtKB-KW"/>
</dbReference>
<comment type="catalytic activity">
    <reaction evidence="10">
        <text>L-tyrosine + O2 = L-dopaquinone + H2O</text>
        <dbReference type="Rhea" id="RHEA:18117"/>
        <dbReference type="ChEBI" id="CHEBI:15377"/>
        <dbReference type="ChEBI" id="CHEBI:15379"/>
        <dbReference type="ChEBI" id="CHEBI:57924"/>
        <dbReference type="ChEBI" id="CHEBI:58315"/>
        <dbReference type="EC" id="1.14.18.1"/>
    </reaction>
</comment>
<evidence type="ECO:0000256" key="5">
    <source>
        <dbReference type="ARBA" id="ARBA00023002"/>
    </source>
</evidence>
<evidence type="ECO:0000256" key="1">
    <source>
        <dbReference type="ARBA" id="ARBA00001973"/>
    </source>
</evidence>
<evidence type="ECO:0000256" key="7">
    <source>
        <dbReference type="ARBA" id="ARBA00023033"/>
    </source>
</evidence>
<dbReference type="InterPro" id="IPR002227">
    <property type="entry name" value="Tyrosinase_Cu-bd"/>
</dbReference>
<evidence type="ECO:0000256" key="8">
    <source>
        <dbReference type="ARBA" id="ARBA00023101"/>
    </source>
</evidence>
<dbReference type="Proteomes" id="UP000038010">
    <property type="component" value="Unassembled WGS sequence"/>
</dbReference>
<dbReference type="EC" id="1.14.18.1" evidence="3"/>
<dbReference type="RefSeq" id="XP_018005213.1">
    <property type="nucleotide sequence ID" value="XM_018142550.1"/>
</dbReference>
<evidence type="ECO:0000259" key="11">
    <source>
        <dbReference type="PROSITE" id="PS00497"/>
    </source>
</evidence>
<keyword evidence="6" id="KW-0186">Copper</keyword>
<keyword evidence="8" id="KW-0470">Melanin biosynthesis</keyword>
<dbReference type="Pfam" id="PF18132">
    <property type="entry name" value="Tyrosinase_C"/>
    <property type="match status" value="1"/>
</dbReference>
<protein>
    <recommendedName>
        <fullName evidence="3">tyrosinase</fullName>
        <ecNumber evidence="3">1.14.18.1</ecNumber>
    </recommendedName>
</protein>
<reference evidence="13 14" key="1">
    <citation type="submission" date="2015-06" db="EMBL/GenBank/DDBJ databases">
        <title>Draft genome of the ant-associated black yeast Phialophora attae CBS 131958.</title>
        <authorList>
            <person name="Moreno L.F."/>
            <person name="Stielow B.J."/>
            <person name="de Hoog S."/>
            <person name="Vicente V.A."/>
            <person name="Weiss V.A."/>
            <person name="de Vries M."/>
            <person name="Cruz L.M."/>
            <person name="Souza E.M."/>
        </authorList>
    </citation>
    <scope>NUCLEOTIDE SEQUENCE [LARGE SCALE GENOMIC DNA]</scope>
    <source>
        <strain evidence="13 14">CBS 131958</strain>
    </source>
</reference>
<keyword evidence="14" id="KW-1185">Reference proteome</keyword>
<evidence type="ECO:0000259" key="12">
    <source>
        <dbReference type="PROSITE" id="PS00498"/>
    </source>
</evidence>
<gene>
    <name evidence="13" type="ORF">AB675_2569</name>
</gene>
<dbReference type="VEuPathDB" id="FungiDB:AB675_2569"/>
<evidence type="ECO:0000256" key="2">
    <source>
        <dbReference type="ARBA" id="ARBA00009928"/>
    </source>
</evidence>
<comment type="cofactor">
    <cofactor evidence="1">
        <name>Cu(2+)</name>
        <dbReference type="ChEBI" id="CHEBI:29036"/>
    </cofactor>
</comment>
<dbReference type="SUPFAM" id="SSF48056">
    <property type="entry name" value="Di-copper centre-containing domain"/>
    <property type="match status" value="1"/>
</dbReference>
<organism evidence="13 14">
    <name type="scientific">Cyphellophora attinorum</name>
    <dbReference type="NCBI Taxonomy" id="1664694"/>
    <lineage>
        <taxon>Eukaryota</taxon>
        <taxon>Fungi</taxon>
        <taxon>Dikarya</taxon>
        <taxon>Ascomycota</taxon>
        <taxon>Pezizomycotina</taxon>
        <taxon>Eurotiomycetes</taxon>
        <taxon>Chaetothyriomycetidae</taxon>
        <taxon>Chaetothyriales</taxon>
        <taxon>Cyphellophoraceae</taxon>
        <taxon>Cyphellophora</taxon>
    </lineage>
</organism>
<comment type="catalytic activity">
    <reaction evidence="9">
        <text>2 L-dopa + O2 = 2 L-dopaquinone + 2 H2O</text>
        <dbReference type="Rhea" id="RHEA:34287"/>
        <dbReference type="ChEBI" id="CHEBI:15377"/>
        <dbReference type="ChEBI" id="CHEBI:15379"/>
        <dbReference type="ChEBI" id="CHEBI:57504"/>
        <dbReference type="ChEBI" id="CHEBI:57924"/>
        <dbReference type="EC" id="1.14.18.1"/>
    </reaction>
</comment>
<dbReference type="EMBL" id="LFJN01000002">
    <property type="protein sequence ID" value="KPI45250.1"/>
    <property type="molecule type" value="Genomic_DNA"/>
</dbReference>
<dbReference type="GeneID" id="28734430"/>
<proteinExistence type="inferred from homology"/>
<evidence type="ECO:0000256" key="6">
    <source>
        <dbReference type="ARBA" id="ARBA00023008"/>
    </source>
</evidence>
<evidence type="ECO:0000313" key="14">
    <source>
        <dbReference type="Proteomes" id="UP000038010"/>
    </source>
</evidence>